<sequence>MYRPNRDVASKIKLYILLLFITKLQKKIVISVSSLVKIWRNSISRIIYSLSGLHDSVEFRLVFAISKKMWGSHYRVQSRSKSQSVLKCTIITNSSKNIWKDFLYTVKALSKSLICN</sequence>
<evidence type="ECO:0000313" key="2">
    <source>
        <dbReference type="Proteomes" id="UP000837801"/>
    </source>
</evidence>
<comment type="caution">
    <text evidence="1">The sequence shown here is derived from an EMBL/GenBank/DDBJ whole genome shotgun (WGS) entry which is preliminary data.</text>
</comment>
<dbReference type="AlphaFoldDB" id="A0A9P0QSB5"/>
<name>A0A9P0QSB5_9ASCO</name>
<evidence type="ECO:0000313" key="1">
    <source>
        <dbReference type="EMBL" id="CAH2354025.1"/>
    </source>
</evidence>
<reference evidence="1" key="1">
    <citation type="submission" date="2022-03" db="EMBL/GenBank/DDBJ databases">
        <authorList>
            <person name="Legras J.-L."/>
            <person name="Devillers H."/>
            <person name="Grondin C."/>
        </authorList>
    </citation>
    <scope>NUCLEOTIDE SEQUENCE</scope>
    <source>
        <strain evidence="1">CLIB 1423</strain>
    </source>
</reference>
<proteinExistence type="predicted"/>
<protein>
    <submittedName>
        <fullName evidence="1">Uncharacterized protein</fullName>
    </submittedName>
</protein>
<dbReference type="EMBL" id="CAKXYY010000014">
    <property type="protein sequence ID" value="CAH2354025.1"/>
    <property type="molecule type" value="Genomic_DNA"/>
</dbReference>
<dbReference type="Proteomes" id="UP000837801">
    <property type="component" value="Unassembled WGS sequence"/>
</dbReference>
<organism evidence="1 2">
    <name type="scientific">[Candida] railenensis</name>
    <dbReference type="NCBI Taxonomy" id="45579"/>
    <lineage>
        <taxon>Eukaryota</taxon>
        <taxon>Fungi</taxon>
        <taxon>Dikarya</taxon>
        <taxon>Ascomycota</taxon>
        <taxon>Saccharomycotina</taxon>
        <taxon>Pichiomycetes</taxon>
        <taxon>Debaryomycetaceae</taxon>
        <taxon>Kurtzmaniella</taxon>
    </lineage>
</organism>
<keyword evidence="2" id="KW-1185">Reference proteome</keyword>
<accession>A0A9P0QSB5</accession>
<gene>
    <name evidence="1" type="ORF">CLIB1423_14S00342</name>
</gene>